<evidence type="ECO:0000313" key="4">
    <source>
        <dbReference type="EMBL" id="CAL1547818.1"/>
    </source>
</evidence>
<comment type="caution">
    <text evidence="4">The sequence shown here is derived from an EMBL/GenBank/DDBJ whole genome shotgun (WGS) entry which is preliminary data.</text>
</comment>
<accession>A0AAV2IMF5</accession>
<proteinExistence type="inferred from homology"/>
<protein>
    <recommendedName>
        <fullName evidence="2">Mitochondrial fission process protein 1</fullName>
    </recommendedName>
    <alternativeName>
        <fullName evidence="3">Mitochondrial 18 kDa protein</fullName>
    </alternativeName>
</protein>
<dbReference type="GO" id="GO:0005739">
    <property type="term" value="C:mitochondrion"/>
    <property type="evidence" value="ECO:0007669"/>
    <property type="project" value="TreeGrafter"/>
</dbReference>
<sequence length="143" mass="15986">MSDIFKDWLPLRLVGHSFAVAETLSYAGISVETMEMFQSMAAAYVIVHAAHRGFKTRQGKIAMSTMFDTLIFDGFASILIPKLLAHFVCRVTARIIRDIIGIPEVVQAWGPTVTGLGAILLCYETIDWEVSNVMNETIRRLYS</sequence>
<dbReference type="Proteomes" id="UP001497497">
    <property type="component" value="Unassembled WGS sequence"/>
</dbReference>
<name>A0AAV2IMF5_LYMST</name>
<dbReference type="EMBL" id="CAXITT010001077">
    <property type="protein sequence ID" value="CAL1547818.1"/>
    <property type="molecule type" value="Genomic_DNA"/>
</dbReference>
<dbReference type="Pfam" id="PF10558">
    <property type="entry name" value="MTP18"/>
    <property type="match status" value="1"/>
</dbReference>
<reference evidence="4 5" key="1">
    <citation type="submission" date="2024-04" db="EMBL/GenBank/DDBJ databases">
        <authorList>
            <consortium name="Genoscope - CEA"/>
            <person name="William W."/>
        </authorList>
    </citation>
    <scope>NUCLEOTIDE SEQUENCE [LARGE SCALE GENOMIC DNA]</scope>
</reference>
<keyword evidence="5" id="KW-1185">Reference proteome</keyword>
<dbReference type="InterPro" id="IPR019560">
    <property type="entry name" value="Mitochondrial_18_kDa_protein"/>
</dbReference>
<dbReference type="GO" id="GO:0000266">
    <property type="term" value="P:mitochondrial fission"/>
    <property type="evidence" value="ECO:0007669"/>
    <property type="project" value="TreeGrafter"/>
</dbReference>
<evidence type="ECO:0000256" key="2">
    <source>
        <dbReference type="ARBA" id="ARBA00017835"/>
    </source>
</evidence>
<evidence type="ECO:0000313" key="5">
    <source>
        <dbReference type="Proteomes" id="UP001497497"/>
    </source>
</evidence>
<dbReference type="PANTHER" id="PTHR11001:SF2">
    <property type="entry name" value="MITOCHONDRIAL FISSION PROCESS PROTEIN 1"/>
    <property type="match status" value="1"/>
</dbReference>
<dbReference type="AlphaFoldDB" id="A0AAV2IMF5"/>
<dbReference type="PANTHER" id="PTHR11001">
    <property type="entry name" value="MITOCHONDRIAL FISSION PROCESS PROTEIN 1"/>
    <property type="match status" value="1"/>
</dbReference>
<evidence type="ECO:0000256" key="3">
    <source>
        <dbReference type="ARBA" id="ARBA00029631"/>
    </source>
</evidence>
<comment type="similarity">
    <text evidence="1">Belongs to the MTFP1 family.</text>
</comment>
<gene>
    <name evidence="4" type="ORF">GSLYS_00021135001</name>
</gene>
<organism evidence="4 5">
    <name type="scientific">Lymnaea stagnalis</name>
    <name type="common">Great pond snail</name>
    <name type="synonym">Helix stagnalis</name>
    <dbReference type="NCBI Taxonomy" id="6523"/>
    <lineage>
        <taxon>Eukaryota</taxon>
        <taxon>Metazoa</taxon>
        <taxon>Spiralia</taxon>
        <taxon>Lophotrochozoa</taxon>
        <taxon>Mollusca</taxon>
        <taxon>Gastropoda</taxon>
        <taxon>Heterobranchia</taxon>
        <taxon>Euthyneura</taxon>
        <taxon>Panpulmonata</taxon>
        <taxon>Hygrophila</taxon>
        <taxon>Lymnaeoidea</taxon>
        <taxon>Lymnaeidae</taxon>
        <taxon>Lymnaea</taxon>
    </lineage>
</organism>
<evidence type="ECO:0000256" key="1">
    <source>
        <dbReference type="ARBA" id="ARBA00009224"/>
    </source>
</evidence>